<dbReference type="Proteomes" id="UP000281553">
    <property type="component" value="Unassembled WGS sequence"/>
</dbReference>
<sequence length="127" mass="14579">MRSFLDGVPAFLTAGLPTPPTPRVPDGRRLVQEVISPKSSVLYYLVDVPPLVKLAEADRTDCSFREAVAWQVERIRARGDRKLKILWNHRERLSSDLDFGVDLVHYKETITFILPFLNNPLHDKKQI</sequence>
<dbReference type="AlphaFoldDB" id="A0A3P6TRP1"/>
<protein>
    <submittedName>
        <fullName evidence="1">Uncharacterized protein</fullName>
    </submittedName>
</protein>
<gene>
    <name evidence="1" type="ORF">DILT_LOCUS3824</name>
</gene>
<keyword evidence="2" id="KW-1185">Reference proteome</keyword>
<reference evidence="1 2" key="1">
    <citation type="submission" date="2018-11" db="EMBL/GenBank/DDBJ databases">
        <authorList>
            <consortium name="Pathogen Informatics"/>
        </authorList>
    </citation>
    <scope>NUCLEOTIDE SEQUENCE [LARGE SCALE GENOMIC DNA]</scope>
</reference>
<accession>A0A3P6TRP1</accession>
<evidence type="ECO:0000313" key="2">
    <source>
        <dbReference type="Proteomes" id="UP000281553"/>
    </source>
</evidence>
<dbReference type="EMBL" id="UYRU01044315">
    <property type="protein sequence ID" value="VDK86109.1"/>
    <property type="molecule type" value="Genomic_DNA"/>
</dbReference>
<proteinExistence type="predicted"/>
<evidence type="ECO:0000313" key="1">
    <source>
        <dbReference type="EMBL" id="VDK86109.1"/>
    </source>
</evidence>
<name>A0A3P6TRP1_DIBLA</name>
<organism evidence="1 2">
    <name type="scientific">Dibothriocephalus latus</name>
    <name type="common">Fish tapeworm</name>
    <name type="synonym">Diphyllobothrium latum</name>
    <dbReference type="NCBI Taxonomy" id="60516"/>
    <lineage>
        <taxon>Eukaryota</taxon>
        <taxon>Metazoa</taxon>
        <taxon>Spiralia</taxon>
        <taxon>Lophotrochozoa</taxon>
        <taxon>Platyhelminthes</taxon>
        <taxon>Cestoda</taxon>
        <taxon>Eucestoda</taxon>
        <taxon>Diphyllobothriidea</taxon>
        <taxon>Diphyllobothriidae</taxon>
        <taxon>Dibothriocephalus</taxon>
    </lineage>
</organism>